<keyword evidence="2" id="KW-1185">Reference proteome</keyword>
<organism evidence="1 2">
    <name type="scientific">Maribacter cobaltidurans</name>
    <dbReference type="NCBI Taxonomy" id="1178778"/>
    <lineage>
        <taxon>Bacteria</taxon>
        <taxon>Pseudomonadati</taxon>
        <taxon>Bacteroidota</taxon>
        <taxon>Flavobacteriia</taxon>
        <taxon>Flavobacteriales</taxon>
        <taxon>Flavobacteriaceae</taxon>
        <taxon>Maribacter</taxon>
    </lineage>
</organism>
<sequence>MLKQLAYNSEGWDGTYQGQPMPASDYWFRFVYDQDQVYTGHFTLKR</sequence>
<dbReference type="NCBIfam" id="TIGR04131">
    <property type="entry name" value="Bac_Flav_CTERM"/>
    <property type="match status" value="1"/>
</dbReference>
<dbReference type="InterPro" id="IPR026341">
    <property type="entry name" value="T9SS_type_B"/>
</dbReference>
<evidence type="ECO:0000313" key="2">
    <source>
        <dbReference type="Proteomes" id="UP001356308"/>
    </source>
</evidence>
<reference evidence="1 2" key="1">
    <citation type="submission" date="2024-01" db="EMBL/GenBank/DDBJ databases">
        <title>Maribacter spp. originated from different algae showed divergent polysaccharides utilization ability.</title>
        <authorList>
            <person name="Wang H."/>
            <person name="Wu Y."/>
        </authorList>
    </citation>
    <scope>NUCLEOTIDE SEQUENCE [LARGE SCALE GENOMIC DNA]</scope>
    <source>
        <strain evidence="1 2">PR1</strain>
    </source>
</reference>
<accession>A0ABU7IYQ5</accession>
<name>A0ABU7IYQ5_9FLAO</name>
<comment type="caution">
    <text evidence="1">The sequence shown here is derived from an EMBL/GenBank/DDBJ whole genome shotgun (WGS) entry which is preliminary data.</text>
</comment>
<gene>
    <name evidence="1" type="ORF">V1I91_18390</name>
</gene>
<dbReference type="EMBL" id="JAZDDG010000010">
    <property type="protein sequence ID" value="MEE1978053.1"/>
    <property type="molecule type" value="Genomic_DNA"/>
</dbReference>
<protein>
    <submittedName>
        <fullName evidence="1">T9SS type B sorting domain-containing protein</fullName>
    </submittedName>
</protein>
<proteinExistence type="predicted"/>
<dbReference type="RefSeq" id="WP_272652863.1">
    <property type="nucleotide sequence ID" value="NZ_JAZDDG010000010.1"/>
</dbReference>
<evidence type="ECO:0000313" key="1">
    <source>
        <dbReference type="EMBL" id="MEE1978053.1"/>
    </source>
</evidence>
<dbReference type="Proteomes" id="UP001356308">
    <property type="component" value="Unassembled WGS sequence"/>
</dbReference>